<gene>
    <name evidence="2" type="ORF">TthAA11_20150</name>
</gene>
<sequence>MNDQELRAYLSQAKTIAVLGAHKDPSRPAHYVPRYLREQGYRVLPVNPRFQGEELFGEEAVASLLDLKEPVDILDVFRPPSALMDHLPEVLALRPGLVWLQLGIRHPEFEKALKEAGIPVVADRCLMVEHKRLFRGPLPL</sequence>
<dbReference type="InterPro" id="IPR003781">
    <property type="entry name" value="CoA-bd"/>
</dbReference>
<dbReference type="EMBL" id="AP024926">
    <property type="protein sequence ID" value="BCZ87833.1"/>
    <property type="molecule type" value="Genomic_DNA"/>
</dbReference>
<dbReference type="RefSeq" id="WP_143586791.1">
    <property type="nucleotide sequence ID" value="NZ_AP019792.1"/>
</dbReference>
<dbReference type="Proteomes" id="UP000825379">
    <property type="component" value="Chromosome"/>
</dbReference>
<proteinExistence type="predicted"/>
<organism evidence="2 3">
    <name type="scientific">Thermus thermophilus</name>
    <dbReference type="NCBI Taxonomy" id="274"/>
    <lineage>
        <taxon>Bacteria</taxon>
        <taxon>Thermotogati</taxon>
        <taxon>Deinococcota</taxon>
        <taxon>Deinococci</taxon>
        <taxon>Thermales</taxon>
        <taxon>Thermaceae</taxon>
        <taxon>Thermus</taxon>
    </lineage>
</organism>
<dbReference type="PANTHER" id="PTHR33303">
    <property type="entry name" value="CYTOPLASMIC PROTEIN-RELATED"/>
    <property type="match status" value="1"/>
</dbReference>
<dbReference type="Gene3D" id="3.40.50.720">
    <property type="entry name" value="NAD(P)-binding Rossmann-like Domain"/>
    <property type="match status" value="1"/>
</dbReference>
<accession>A0AAD1NY00</accession>
<dbReference type="InterPro" id="IPR036291">
    <property type="entry name" value="NAD(P)-bd_dom_sf"/>
</dbReference>
<feature type="domain" description="CoA-binding" evidence="1">
    <location>
        <begin position="10"/>
        <end position="104"/>
    </location>
</feature>
<protein>
    <submittedName>
        <fullName evidence="2">CoA-binding protein</fullName>
    </submittedName>
</protein>
<dbReference type="AlphaFoldDB" id="A0AAD1NY00"/>
<dbReference type="PANTHER" id="PTHR33303:SF2">
    <property type="entry name" value="COA-BINDING DOMAIN-CONTAINING PROTEIN"/>
    <property type="match status" value="1"/>
</dbReference>
<dbReference type="SUPFAM" id="SSF51735">
    <property type="entry name" value="NAD(P)-binding Rossmann-fold domains"/>
    <property type="match status" value="1"/>
</dbReference>
<evidence type="ECO:0000259" key="1">
    <source>
        <dbReference type="SMART" id="SM00881"/>
    </source>
</evidence>
<reference evidence="2" key="1">
    <citation type="submission" date="2021-07" db="EMBL/GenBank/DDBJ databases">
        <title>Complete genome sequences of four Thermus thermophilus strains isolated from Arima Hot Spring in Japan.</title>
        <authorList>
            <person name="Tomariguchi N."/>
            <person name="Ueno Y."/>
            <person name="Miyazaki K."/>
        </authorList>
    </citation>
    <scope>NUCLEOTIDE SEQUENCE</scope>
    <source>
        <strain evidence="2">AA1-1</strain>
    </source>
</reference>
<dbReference type="SMART" id="SM00881">
    <property type="entry name" value="CoA_binding"/>
    <property type="match status" value="1"/>
</dbReference>
<evidence type="ECO:0000313" key="2">
    <source>
        <dbReference type="EMBL" id="BCZ87833.1"/>
    </source>
</evidence>
<evidence type="ECO:0000313" key="3">
    <source>
        <dbReference type="Proteomes" id="UP000825379"/>
    </source>
</evidence>
<name>A0AAD1NY00_THETH</name>
<dbReference type="Pfam" id="PF13380">
    <property type="entry name" value="CoA_binding_2"/>
    <property type="match status" value="1"/>
</dbReference>